<dbReference type="AlphaFoldDB" id="A0AAW2LX46"/>
<evidence type="ECO:0000313" key="1">
    <source>
        <dbReference type="EMBL" id="KAL0322791.1"/>
    </source>
</evidence>
<dbReference type="PANTHER" id="PTHR35485:SF4">
    <property type="entry name" value="EXPRESSED PROTEIN"/>
    <property type="match status" value="1"/>
</dbReference>
<name>A0AAW2LX46_9LAMI</name>
<protein>
    <submittedName>
        <fullName evidence="1">Uncharacterized protein</fullName>
    </submittedName>
</protein>
<organism evidence="1">
    <name type="scientific">Sesamum angustifolium</name>
    <dbReference type="NCBI Taxonomy" id="2727405"/>
    <lineage>
        <taxon>Eukaryota</taxon>
        <taxon>Viridiplantae</taxon>
        <taxon>Streptophyta</taxon>
        <taxon>Embryophyta</taxon>
        <taxon>Tracheophyta</taxon>
        <taxon>Spermatophyta</taxon>
        <taxon>Magnoliopsida</taxon>
        <taxon>eudicotyledons</taxon>
        <taxon>Gunneridae</taxon>
        <taxon>Pentapetalae</taxon>
        <taxon>asterids</taxon>
        <taxon>lamiids</taxon>
        <taxon>Lamiales</taxon>
        <taxon>Pedaliaceae</taxon>
        <taxon>Sesamum</taxon>
    </lineage>
</organism>
<proteinExistence type="predicted"/>
<dbReference type="EMBL" id="JACGWK010000012">
    <property type="protein sequence ID" value="KAL0322791.1"/>
    <property type="molecule type" value="Genomic_DNA"/>
</dbReference>
<reference evidence="1" key="1">
    <citation type="submission" date="2020-06" db="EMBL/GenBank/DDBJ databases">
        <authorList>
            <person name="Li T."/>
            <person name="Hu X."/>
            <person name="Zhang T."/>
            <person name="Song X."/>
            <person name="Zhang H."/>
            <person name="Dai N."/>
            <person name="Sheng W."/>
            <person name="Hou X."/>
            <person name="Wei L."/>
        </authorList>
    </citation>
    <scope>NUCLEOTIDE SEQUENCE</scope>
    <source>
        <strain evidence="1">G01</strain>
        <tissue evidence="1">Leaf</tissue>
    </source>
</reference>
<reference evidence="1" key="2">
    <citation type="journal article" date="2024" name="Plant">
        <title>Genomic evolution and insights into agronomic trait innovations of Sesamum species.</title>
        <authorList>
            <person name="Miao H."/>
            <person name="Wang L."/>
            <person name="Qu L."/>
            <person name="Liu H."/>
            <person name="Sun Y."/>
            <person name="Le M."/>
            <person name="Wang Q."/>
            <person name="Wei S."/>
            <person name="Zheng Y."/>
            <person name="Lin W."/>
            <person name="Duan Y."/>
            <person name="Cao H."/>
            <person name="Xiong S."/>
            <person name="Wang X."/>
            <person name="Wei L."/>
            <person name="Li C."/>
            <person name="Ma Q."/>
            <person name="Ju M."/>
            <person name="Zhao R."/>
            <person name="Li G."/>
            <person name="Mu C."/>
            <person name="Tian Q."/>
            <person name="Mei H."/>
            <person name="Zhang T."/>
            <person name="Gao T."/>
            <person name="Zhang H."/>
        </authorList>
    </citation>
    <scope>NUCLEOTIDE SEQUENCE</scope>
    <source>
        <strain evidence="1">G01</strain>
    </source>
</reference>
<gene>
    <name evidence="1" type="ORF">Sangu_1898400</name>
</gene>
<dbReference type="PANTHER" id="PTHR35485">
    <property type="entry name" value="OS01G0888900 PROTEIN"/>
    <property type="match status" value="1"/>
</dbReference>
<sequence length="114" mass="12806">MEGLIPMVYKSIKKTRTRRRYECLSAGATQTYNIEEFCTNDHHDADDAQYRVSKNKYFMPEGGKAPGFRGAHHRRCNSVGVGLAGSFASDDGARKPKQLVRFRSQRLFSCVTGA</sequence>
<comment type="caution">
    <text evidence="1">The sequence shown here is derived from an EMBL/GenBank/DDBJ whole genome shotgun (WGS) entry which is preliminary data.</text>
</comment>
<accession>A0AAW2LX46</accession>